<feature type="compositionally biased region" description="Polar residues" evidence="1">
    <location>
        <begin position="40"/>
        <end position="68"/>
    </location>
</feature>
<gene>
    <name evidence="2" type="ORF">PtA15_12A518</name>
</gene>
<organism evidence="2 3">
    <name type="scientific">Puccinia triticina</name>
    <dbReference type="NCBI Taxonomy" id="208348"/>
    <lineage>
        <taxon>Eukaryota</taxon>
        <taxon>Fungi</taxon>
        <taxon>Dikarya</taxon>
        <taxon>Basidiomycota</taxon>
        <taxon>Pucciniomycotina</taxon>
        <taxon>Pucciniomycetes</taxon>
        <taxon>Pucciniales</taxon>
        <taxon>Pucciniaceae</taxon>
        <taxon>Puccinia</taxon>
    </lineage>
</organism>
<accession>A0ABY7D043</accession>
<sequence length="277" mass="29508">MNNSTTPTNGIVVTPEMWQQMQSMLALFQTAKSAPAPASLDQQTPAKASNQPSQITSASNLYCNSGSQESDDKSALDNSGFKNKKKESTAPPNKQSTPIIDTQVAQSPSSKKDQDLLVISDLKSYDFSVGGNNIIGITDSARIKEAAGIEDSVLAIEDAPAIKDAPASEDTSDSKNLLASKHAPAIEDTPDIEDAAAIQENEASPSEEAVKLSLLNERTVDSVDGARTERTTRGDEGVELVLDTEADDAGERGRRGGGRQRRRVIGVVVVLREDGRR</sequence>
<dbReference type="GeneID" id="77803030"/>
<feature type="region of interest" description="Disordered" evidence="1">
    <location>
        <begin position="222"/>
        <end position="260"/>
    </location>
</feature>
<dbReference type="Proteomes" id="UP001164743">
    <property type="component" value="Chromosome 12A"/>
</dbReference>
<keyword evidence="3" id="KW-1185">Reference proteome</keyword>
<feature type="compositionally biased region" description="Polar residues" evidence="1">
    <location>
        <begin position="90"/>
        <end position="109"/>
    </location>
</feature>
<feature type="region of interest" description="Disordered" evidence="1">
    <location>
        <begin position="164"/>
        <end position="188"/>
    </location>
</feature>
<proteinExistence type="predicted"/>
<reference evidence="2" key="1">
    <citation type="submission" date="2022-10" db="EMBL/GenBank/DDBJ databases">
        <title>Puccinia triticina Genome sequencing and assembly.</title>
        <authorList>
            <person name="Li C."/>
        </authorList>
    </citation>
    <scope>NUCLEOTIDE SEQUENCE</scope>
    <source>
        <strain evidence="2">Pt15</strain>
    </source>
</reference>
<evidence type="ECO:0000313" key="2">
    <source>
        <dbReference type="EMBL" id="WAQ90528.1"/>
    </source>
</evidence>
<feature type="compositionally biased region" description="Basic and acidic residues" evidence="1">
    <location>
        <begin position="222"/>
        <end position="236"/>
    </location>
</feature>
<name>A0ABY7D043_9BASI</name>
<evidence type="ECO:0000313" key="3">
    <source>
        <dbReference type="Proteomes" id="UP001164743"/>
    </source>
</evidence>
<evidence type="ECO:0000256" key="1">
    <source>
        <dbReference type="SAM" id="MobiDB-lite"/>
    </source>
</evidence>
<feature type="region of interest" description="Disordered" evidence="1">
    <location>
        <begin position="32"/>
        <end position="113"/>
    </location>
</feature>
<protein>
    <submittedName>
        <fullName evidence="2">Uncharacterized protein</fullName>
    </submittedName>
</protein>
<dbReference type="EMBL" id="CP110432">
    <property type="protein sequence ID" value="WAQ90528.1"/>
    <property type="molecule type" value="Genomic_DNA"/>
</dbReference>
<dbReference type="RefSeq" id="XP_053026083.1">
    <property type="nucleotide sequence ID" value="XM_053162135.1"/>
</dbReference>